<evidence type="ECO:0000313" key="11">
    <source>
        <dbReference type="EMBL" id="KZU95565.1"/>
    </source>
</evidence>
<keyword evidence="9 10" id="KW-0234">DNA repair</keyword>
<protein>
    <recommendedName>
        <fullName evidence="10">ATP-dependent helicase/deoxyribonuclease subunit B</fullName>
        <ecNumber evidence="10">3.1.-.-</ecNumber>
    </recommendedName>
    <alternativeName>
        <fullName evidence="10">ATP-dependent helicase/nuclease subunit RexB</fullName>
    </alternativeName>
</protein>
<gene>
    <name evidence="10" type="primary">rexB</name>
    <name evidence="11" type="ORF">Lp19_1519</name>
</gene>
<keyword evidence="7 10" id="KW-0067">ATP-binding</keyword>
<comment type="miscellaneous">
    <text evidence="10">Despite having helicase-like domains, this subunit does not have helicase activity.</text>
</comment>
<dbReference type="InterPro" id="IPR014141">
    <property type="entry name" value="DNA_helicase_suRexB"/>
</dbReference>
<evidence type="ECO:0000256" key="4">
    <source>
        <dbReference type="ARBA" id="ARBA00022801"/>
    </source>
</evidence>
<keyword evidence="6 10" id="KW-0269">Exonuclease</keyword>
<reference evidence="11 12" key="1">
    <citation type="submission" date="2016-03" db="EMBL/GenBank/DDBJ databases">
        <title>Comparative genomics of 54 Lactobacillus plantarum strains reveals genomic uncoupling from niche constraints.</title>
        <authorList>
            <person name="Martino M.E."/>
        </authorList>
    </citation>
    <scope>NUCLEOTIDE SEQUENCE [LARGE SCALE GENOMIC DNA]</scope>
    <source>
        <strain evidence="11 12">19.1</strain>
    </source>
</reference>
<dbReference type="GO" id="GO:0003690">
    <property type="term" value="F:double-stranded DNA binding"/>
    <property type="evidence" value="ECO:0007669"/>
    <property type="project" value="UniProtKB-UniRule"/>
</dbReference>
<dbReference type="HAMAP" id="MF_01453">
    <property type="entry name" value="AddB_type2"/>
    <property type="match status" value="1"/>
</dbReference>
<dbReference type="GO" id="GO:0004386">
    <property type="term" value="F:helicase activity"/>
    <property type="evidence" value="ECO:0007669"/>
    <property type="project" value="UniProtKB-KW"/>
</dbReference>
<evidence type="ECO:0000256" key="1">
    <source>
        <dbReference type="ARBA" id="ARBA00022722"/>
    </source>
</evidence>
<evidence type="ECO:0000256" key="8">
    <source>
        <dbReference type="ARBA" id="ARBA00023125"/>
    </source>
</evidence>
<evidence type="ECO:0000256" key="2">
    <source>
        <dbReference type="ARBA" id="ARBA00022741"/>
    </source>
</evidence>
<dbReference type="EMBL" id="LUXM01000026">
    <property type="protein sequence ID" value="KZU95565.1"/>
    <property type="molecule type" value="Genomic_DNA"/>
</dbReference>
<dbReference type="InterPro" id="IPR038726">
    <property type="entry name" value="PDDEXK_AddAB-type"/>
</dbReference>
<keyword evidence="1 10" id="KW-0540">Nuclease</keyword>
<comment type="caution">
    <text evidence="10">Lacks conserved residue(s) required for the propagation of feature annotation.</text>
</comment>
<dbReference type="Gene3D" id="3.40.50.300">
    <property type="entry name" value="P-loop containing nucleotide triphosphate hydrolases"/>
    <property type="match status" value="4"/>
</dbReference>
<sequence length="1201" mass="136315">MVSLQFVLGPAKMDHRRTMVAQLVATLMAKPQDQFFYLVPNHIKFDTEVDVLNRLAQAFGQPDLYAQTQVQVFSFTRLAWYLMKNEAAYQVPRLSAAGIDMLLYRILQRHADELRLFGGEISQTGFVTQLAREINELQTANLQPEDVVQLAANAQAGDLQAKLHDLAIVYKDFVAATADKYLKPADILVQLNAYLRRQDLHGTHVYVELAGFAQLPAQEQGIVTTMLEQGADVTISLMLDHKVVDRAPENGTLFYQSGRLYYRLYQYARIRQIPVSQDIYAETPRVAPGLVALDDFWRGQPQAATGYEEPNTNVHLFRTDSRQTELAQVGRMIRAMVAKKHADPADDYHYRDFLIMTRHLDAYQTMLAPTFHELEIPYFVDLQRSMADHPLVELINALFDIDAQQYQYRDVMRVLKTELLMPNINGQPMDRQAYRQAVDLTENFILKSGYHGQRWVQREDWQYFQLTEGDAGVETDQNAEISRQINLIHHFVAETLPPFFKKMRQAPDGKAAVTLLVNFLTSQGVTDQLLAWRDQALDRQDVRAAAEPEQTWQTFCGMLDEYVTILGAEPFEITDFLALLQAGFEGASYSQIPSTLDQVLISESGMVQSQDHKVVFMVGATDLVMPDRIMTNNLLSDVDKENLQPTLSSLDGDHYLNDSAVVQLGDESCLNYLAFLSARRHLFFSAPLKDDQETDLNWSNYVRRIQRQFNLREHTYLGTPDPTNADARPFVGTKRRTISHVIQVYRDVLTTNTDRNRVGAPLQPAPVWVWLRQQLTRDPQFGELARQLMAGLSYRNQPVKLTPASVEALYGHQIYTSISKLEEFYRNQYAYFLKYGLKLRERDVFELSAASTGEFFHAVLDGLIKALRSDQIPLAQASDQQLGQYLETVTRQILDQPQFTILTSSNRMAYLQRQLINTVRQIAFAIRNQSKLSAAEPKQTEVLFGNVGKEHGLKALDFQIDATHSVHVRGKIDRLDQIQVADQSYLGIVDYKSSQHKFDFQEAYYGLAMQMLTYLDAVLHNEQALVGSDQAAVKLAGALYMHIQNPTLKPKDIQGGFEAALLKKNKYKGILLDDPQLLEHLDSELQQGNGTSKVYPFARKKDGSYSGGRAASLVTNDQLERLLQHNSQLIIAAAEAIFAGEIQLNPIRLNDKTTALQYSPYLSIMQFDAMLAENAYRDLPPLSAKQVLDLLKTQKGGENHE</sequence>
<comment type="function">
    <text evidence="10">The heterodimer acts as both an ATP-dependent DNA helicase and an ATP-dependent, dual-direction single-stranded exonuclease. Recognizes the chi site generating a DNA molecule suitable for the initiation of homologous recombination. This subunit has 5' -&gt; 3' nuclease activity but not helicase activity.</text>
</comment>
<dbReference type="EC" id="3.1.-.-" evidence="10"/>
<comment type="similarity">
    <text evidence="10">Belongs to the helicase family. AddB/RexB type 2 subfamily.</text>
</comment>
<dbReference type="Proteomes" id="UP000076882">
    <property type="component" value="Unassembled WGS sequence"/>
</dbReference>
<dbReference type="InterPro" id="IPR027417">
    <property type="entry name" value="P-loop_NTPase"/>
</dbReference>
<dbReference type="Pfam" id="PF21445">
    <property type="entry name" value="ADDB_N"/>
    <property type="match status" value="1"/>
</dbReference>
<organism evidence="11 12">
    <name type="scientific">Lactiplantibacillus plantarum</name>
    <name type="common">Lactobacillus plantarum</name>
    <dbReference type="NCBI Taxonomy" id="1590"/>
    <lineage>
        <taxon>Bacteria</taxon>
        <taxon>Bacillati</taxon>
        <taxon>Bacillota</taxon>
        <taxon>Bacilli</taxon>
        <taxon>Lactobacillales</taxon>
        <taxon>Lactobacillaceae</taxon>
        <taxon>Lactiplantibacillus</taxon>
    </lineage>
</organism>
<keyword evidence="8 10" id="KW-0238">DNA-binding</keyword>
<name>A0A165QMI9_LACPN</name>
<evidence type="ECO:0000256" key="7">
    <source>
        <dbReference type="ARBA" id="ARBA00022840"/>
    </source>
</evidence>
<dbReference type="GO" id="GO:0016817">
    <property type="term" value="F:hydrolase activity, acting on acid anhydrides"/>
    <property type="evidence" value="ECO:0007669"/>
    <property type="project" value="InterPro"/>
</dbReference>
<dbReference type="PANTHER" id="PTHR30591">
    <property type="entry name" value="RECBCD ENZYME SUBUNIT RECC"/>
    <property type="match status" value="1"/>
</dbReference>
<accession>A0A165QMI9</accession>
<dbReference type="AlphaFoldDB" id="A0A165QMI9"/>
<dbReference type="GO" id="GO:0005524">
    <property type="term" value="F:ATP binding"/>
    <property type="evidence" value="ECO:0007669"/>
    <property type="project" value="UniProtKB-UniRule"/>
</dbReference>
<dbReference type="GO" id="GO:0000724">
    <property type="term" value="P:double-strand break repair via homologous recombination"/>
    <property type="evidence" value="ECO:0007669"/>
    <property type="project" value="UniProtKB-UniRule"/>
</dbReference>
<evidence type="ECO:0000256" key="10">
    <source>
        <dbReference type="HAMAP-Rule" id="MF_01453"/>
    </source>
</evidence>
<comment type="cofactor">
    <cofactor evidence="10">
        <name>Mg(2+)</name>
        <dbReference type="ChEBI" id="CHEBI:18420"/>
    </cofactor>
</comment>
<evidence type="ECO:0000256" key="9">
    <source>
        <dbReference type="ARBA" id="ARBA00023204"/>
    </source>
</evidence>
<evidence type="ECO:0000256" key="5">
    <source>
        <dbReference type="ARBA" id="ARBA00022806"/>
    </source>
</evidence>
<evidence type="ECO:0000256" key="6">
    <source>
        <dbReference type="ARBA" id="ARBA00022839"/>
    </source>
</evidence>
<dbReference type="PANTHER" id="PTHR30591:SF1">
    <property type="entry name" value="RECBCD ENZYME SUBUNIT RECC"/>
    <property type="match status" value="1"/>
</dbReference>
<dbReference type="PATRIC" id="fig|1590.142.peg.2437"/>
<dbReference type="InterPro" id="IPR049035">
    <property type="entry name" value="ADDB_N"/>
</dbReference>
<dbReference type="GO" id="GO:0008409">
    <property type="term" value="F:5'-3' exonuclease activity"/>
    <property type="evidence" value="ECO:0007669"/>
    <property type="project" value="UniProtKB-UniRule"/>
</dbReference>
<comment type="subunit">
    <text evidence="10">Heterodimer of AddA and RexB.</text>
</comment>
<keyword evidence="4 10" id="KW-0378">Hydrolase</keyword>
<keyword evidence="5 10" id="KW-0347">Helicase</keyword>
<keyword evidence="2 10" id="KW-0547">Nucleotide-binding</keyword>
<proteinExistence type="inferred from homology"/>
<dbReference type="SUPFAM" id="SSF52540">
    <property type="entry name" value="P-loop containing nucleoside triphosphate hydrolases"/>
    <property type="match status" value="1"/>
</dbReference>
<dbReference type="Pfam" id="PF12705">
    <property type="entry name" value="PDDEXK_1"/>
    <property type="match status" value="1"/>
</dbReference>
<keyword evidence="3 10" id="KW-0227">DNA damage</keyword>
<evidence type="ECO:0000256" key="3">
    <source>
        <dbReference type="ARBA" id="ARBA00022763"/>
    </source>
</evidence>
<comment type="caution">
    <text evidence="11">The sequence shown here is derived from an EMBL/GenBank/DDBJ whole genome shotgun (WGS) entry which is preliminary data.</text>
</comment>
<evidence type="ECO:0000313" key="12">
    <source>
        <dbReference type="Proteomes" id="UP000076882"/>
    </source>
</evidence>